<feature type="region of interest" description="Disordered" evidence="1">
    <location>
        <begin position="302"/>
        <end position="332"/>
    </location>
</feature>
<dbReference type="RefSeq" id="WP_014412591.1">
    <property type="nucleotide sequence ID" value="NC_017058.1"/>
</dbReference>
<proteinExistence type="predicted"/>
<organism evidence="2 3">
    <name type="scientific">Rickettsia australis (strain Cutlack)</name>
    <dbReference type="NCBI Taxonomy" id="1105110"/>
    <lineage>
        <taxon>Bacteria</taxon>
        <taxon>Pseudomonadati</taxon>
        <taxon>Pseudomonadota</taxon>
        <taxon>Alphaproteobacteria</taxon>
        <taxon>Rickettsiales</taxon>
        <taxon>Rickettsiaceae</taxon>
        <taxon>Rickettsieae</taxon>
        <taxon>Rickettsia</taxon>
        <taxon>spotted fever group</taxon>
    </lineage>
</organism>
<protein>
    <submittedName>
        <fullName evidence="2">Uncharacterized protein</fullName>
    </submittedName>
</protein>
<dbReference type="Proteomes" id="UP000007589">
    <property type="component" value="Chromosome"/>
</dbReference>
<reference evidence="3" key="1">
    <citation type="submission" date="2012-02" db="EMBL/GenBank/DDBJ databases">
        <title>Complete genome sequence of Rickettsia australis strain Cutlack.</title>
        <authorList>
            <person name="Johnson S.L."/>
            <person name="Munk A.C."/>
            <person name="Han S."/>
            <person name="Bruce D.C."/>
            <person name="Dasch G.A."/>
        </authorList>
    </citation>
    <scope>NUCLEOTIDE SEQUENCE [LARGE SCALE GENOMIC DNA]</scope>
    <source>
        <strain evidence="3">Cutlack</strain>
    </source>
</reference>
<sequence length="332" mass="37844">MSKKKQDDPIIKELEERLAKLKGTPPTLEELEERFAKLQDRPYVPAKKSGYDSGYESDDEVDKLVEKIQSEVKIEQKSKALNAQTDQAIRDRLDKLREDTTVTRKKTSKDLFFNDTKSIITDTIDAHADIASSYATRSTDLEAKKALFNLANNLTEAGDIIRDTHPISKEYEPKILDVIAKELGKMYEGIKQIASPAVNIIKEIGSSLVNSIKSLSQKSSKQQIKESKIKLKKLYKIYVDLKGVKPKIKEEFLKKHYEQIDQLQTPQEIFVETAKITKSIRIAGRQKINNLKQQRIINRMKKQSPTACMNNNPFTPSNTPTNKGKSLKSHQR</sequence>
<feature type="compositionally biased region" description="Low complexity" evidence="1">
    <location>
        <begin position="310"/>
        <end position="322"/>
    </location>
</feature>
<dbReference type="EMBL" id="CP003338">
    <property type="protein sequence ID" value="AFC71062.1"/>
    <property type="molecule type" value="Genomic_DNA"/>
</dbReference>
<dbReference type="OrthoDB" id="7161157at2"/>
<dbReference type="AlphaFoldDB" id="H8K719"/>
<gene>
    <name evidence="2" type="ordered locus">MC5_03680</name>
</gene>
<dbReference type="KEGG" id="rau:MC5_03680"/>
<evidence type="ECO:0000256" key="1">
    <source>
        <dbReference type="SAM" id="MobiDB-lite"/>
    </source>
</evidence>
<evidence type="ECO:0000313" key="2">
    <source>
        <dbReference type="EMBL" id="AFC71062.1"/>
    </source>
</evidence>
<dbReference type="eggNOG" id="ENOG5033U8S">
    <property type="taxonomic scope" value="Bacteria"/>
</dbReference>
<name>H8K719_RICAC</name>
<accession>H8K719</accession>
<keyword evidence="3" id="KW-1185">Reference proteome</keyword>
<dbReference type="HOGENOM" id="CLU_871195_0_0_5"/>
<evidence type="ECO:0000313" key="3">
    <source>
        <dbReference type="Proteomes" id="UP000007589"/>
    </source>
</evidence>